<comment type="subcellular location">
    <subcellularLocation>
        <location evidence="1">Nucleus</location>
    </subcellularLocation>
</comment>
<dbReference type="EMBL" id="WHWC01000004">
    <property type="protein sequence ID" value="KAG8383683.1"/>
    <property type="molecule type" value="Genomic_DNA"/>
</dbReference>
<organism evidence="9 10">
    <name type="scientific">Buddleja alternifolia</name>
    <dbReference type="NCBI Taxonomy" id="168488"/>
    <lineage>
        <taxon>Eukaryota</taxon>
        <taxon>Viridiplantae</taxon>
        <taxon>Streptophyta</taxon>
        <taxon>Embryophyta</taxon>
        <taxon>Tracheophyta</taxon>
        <taxon>Spermatophyta</taxon>
        <taxon>Magnoliopsida</taxon>
        <taxon>eudicotyledons</taxon>
        <taxon>Gunneridae</taxon>
        <taxon>Pentapetalae</taxon>
        <taxon>asterids</taxon>
        <taxon>lamiids</taxon>
        <taxon>Lamiales</taxon>
        <taxon>Scrophulariaceae</taxon>
        <taxon>Buddlejeae</taxon>
        <taxon>Buddleja</taxon>
    </lineage>
</organism>
<dbReference type="AlphaFoldDB" id="A0AAV6XN50"/>
<dbReference type="Proteomes" id="UP000826271">
    <property type="component" value="Unassembled WGS sequence"/>
</dbReference>
<dbReference type="PROSITE" id="PS50157">
    <property type="entry name" value="ZINC_FINGER_C2H2_2"/>
    <property type="match status" value="1"/>
</dbReference>
<evidence type="ECO:0000313" key="10">
    <source>
        <dbReference type="Proteomes" id="UP000826271"/>
    </source>
</evidence>
<feature type="domain" description="C2H2-type" evidence="7">
    <location>
        <begin position="82"/>
        <end position="109"/>
    </location>
</feature>
<sequence length="227" mass="24954">MKSSNLDLEAESISETGSNVNTQVTSNLSIQESIPLSSESISLSLSLSFKSNCDEGFSISSTSESTNEPVTKSTTTVTPRAFSCNFCQRKFFSSQALGGHQNAHKRERILGKRALRMGAMSERYASVASLPFHGSAFNCLGIKAHSSVHHGFVQPRGARFENGYLCQPVYTEIEDNHHLWPGSFHWVANADVSSRPIFVDAGDSNEDLIEKTQTMDRDCTPDLTLRL</sequence>
<reference evidence="9" key="1">
    <citation type="submission" date="2019-10" db="EMBL/GenBank/DDBJ databases">
        <authorList>
            <person name="Zhang R."/>
            <person name="Pan Y."/>
            <person name="Wang J."/>
            <person name="Ma R."/>
            <person name="Yu S."/>
        </authorList>
    </citation>
    <scope>NUCLEOTIDE SEQUENCE</scope>
    <source>
        <strain evidence="9">LA-IB0</strain>
        <tissue evidence="9">Leaf</tissue>
    </source>
</reference>
<keyword evidence="10" id="KW-1185">Reference proteome</keyword>
<protein>
    <recommendedName>
        <fullName evidence="7">C2H2-type domain-containing protein</fullName>
    </recommendedName>
</protein>
<name>A0AAV6XN50_9LAMI</name>
<evidence type="ECO:0000313" key="9">
    <source>
        <dbReference type="EMBL" id="KAG8383683.1"/>
    </source>
</evidence>
<dbReference type="InterPro" id="IPR036236">
    <property type="entry name" value="Znf_C2H2_sf"/>
</dbReference>
<evidence type="ECO:0000256" key="6">
    <source>
        <dbReference type="PROSITE-ProRule" id="PRU00042"/>
    </source>
</evidence>
<evidence type="ECO:0000256" key="4">
    <source>
        <dbReference type="ARBA" id="ARBA00022833"/>
    </source>
</evidence>
<dbReference type="Gene3D" id="3.30.160.60">
    <property type="entry name" value="Classic Zinc Finger"/>
    <property type="match status" value="1"/>
</dbReference>
<evidence type="ECO:0000256" key="5">
    <source>
        <dbReference type="ARBA" id="ARBA00023242"/>
    </source>
</evidence>
<keyword evidence="5" id="KW-0539">Nucleus</keyword>
<dbReference type="EMBL" id="WHWC01000004">
    <property type="protein sequence ID" value="KAG8383680.1"/>
    <property type="molecule type" value="Genomic_DNA"/>
</dbReference>
<dbReference type="InterPro" id="IPR044246">
    <property type="entry name" value="ZFP3-like"/>
</dbReference>
<dbReference type="GO" id="GO:0005634">
    <property type="term" value="C:nucleus"/>
    <property type="evidence" value="ECO:0007669"/>
    <property type="project" value="UniProtKB-SubCell"/>
</dbReference>
<dbReference type="GO" id="GO:0008270">
    <property type="term" value="F:zinc ion binding"/>
    <property type="evidence" value="ECO:0007669"/>
    <property type="project" value="UniProtKB-KW"/>
</dbReference>
<proteinExistence type="predicted"/>
<keyword evidence="4" id="KW-0862">Zinc</keyword>
<evidence type="ECO:0000256" key="2">
    <source>
        <dbReference type="ARBA" id="ARBA00022723"/>
    </source>
</evidence>
<comment type="caution">
    <text evidence="9">The sequence shown here is derived from an EMBL/GenBank/DDBJ whole genome shotgun (WGS) entry which is preliminary data.</text>
</comment>
<evidence type="ECO:0000259" key="7">
    <source>
        <dbReference type="PROSITE" id="PS50157"/>
    </source>
</evidence>
<accession>A0AAV6XN50</accession>
<evidence type="ECO:0000256" key="3">
    <source>
        <dbReference type="ARBA" id="ARBA00022771"/>
    </source>
</evidence>
<dbReference type="GO" id="GO:0009788">
    <property type="term" value="P:negative regulation of abscisic acid-activated signaling pathway"/>
    <property type="evidence" value="ECO:0007669"/>
    <property type="project" value="InterPro"/>
</dbReference>
<dbReference type="PANTHER" id="PTHR47287:SF18">
    <property type="entry name" value="TRANSCRIPTION FACTOR C2H2 FAMILY"/>
    <property type="match status" value="1"/>
</dbReference>
<dbReference type="InterPro" id="IPR013087">
    <property type="entry name" value="Znf_C2H2_type"/>
</dbReference>
<gene>
    <name evidence="8" type="ORF">BUALT_Bualt04G0039000</name>
    <name evidence="9" type="ORF">BUALT_Bualt04G0039300</name>
</gene>
<dbReference type="SUPFAM" id="SSF57667">
    <property type="entry name" value="beta-beta-alpha zinc fingers"/>
    <property type="match status" value="1"/>
</dbReference>
<keyword evidence="3 6" id="KW-0863">Zinc-finger</keyword>
<keyword evidence="2" id="KW-0479">Metal-binding</keyword>
<evidence type="ECO:0000313" key="8">
    <source>
        <dbReference type="EMBL" id="KAG8383680.1"/>
    </source>
</evidence>
<evidence type="ECO:0000256" key="1">
    <source>
        <dbReference type="ARBA" id="ARBA00004123"/>
    </source>
</evidence>
<dbReference type="PANTHER" id="PTHR47287">
    <property type="entry name" value="C2H2 AND C2HC ZINC FINGERS SUPERFAMILY PROTEIN"/>
    <property type="match status" value="1"/>
</dbReference>
<dbReference type="PROSITE" id="PS00028">
    <property type="entry name" value="ZINC_FINGER_C2H2_1"/>
    <property type="match status" value="1"/>
</dbReference>